<keyword evidence="2" id="KW-1185">Reference proteome</keyword>
<protein>
    <submittedName>
        <fullName evidence="1">Uncharacterized protein</fullName>
    </submittedName>
</protein>
<dbReference type="SUPFAM" id="SSF48576">
    <property type="entry name" value="Terpenoid synthases"/>
    <property type="match status" value="1"/>
</dbReference>
<sequence length="132" mass="14762">MTTPSTRSAYRLAATQKTQRLSIVSPRRNYCVATSSMQLRRRTIPLFVTEKLKDMQVEIANQFISNTSYSSASYTPLNAIPTTSSEFTTSLEKMAKYYFEQGGKMFRPTIALLMANACNAAAPKGVRENLCK</sequence>
<evidence type="ECO:0000313" key="2">
    <source>
        <dbReference type="Proteomes" id="UP001196413"/>
    </source>
</evidence>
<reference evidence="1" key="1">
    <citation type="submission" date="2021-06" db="EMBL/GenBank/DDBJ databases">
        <title>Parelaphostrongylus tenuis whole genome reference sequence.</title>
        <authorList>
            <person name="Garwood T.J."/>
            <person name="Larsen P.A."/>
            <person name="Fountain-Jones N.M."/>
            <person name="Garbe J.R."/>
            <person name="Macchietto M.G."/>
            <person name="Kania S.A."/>
            <person name="Gerhold R.W."/>
            <person name="Richards J.E."/>
            <person name="Wolf T.M."/>
        </authorList>
    </citation>
    <scope>NUCLEOTIDE SEQUENCE</scope>
    <source>
        <strain evidence="1">MNPRO001-30</strain>
        <tissue evidence="1">Meninges</tissue>
    </source>
</reference>
<comment type="caution">
    <text evidence="1">The sequence shown here is derived from an EMBL/GenBank/DDBJ whole genome shotgun (WGS) entry which is preliminary data.</text>
</comment>
<dbReference type="Proteomes" id="UP001196413">
    <property type="component" value="Unassembled WGS sequence"/>
</dbReference>
<dbReference type="InterPro" id="IPR008949">
    <property type="entry name" value="Isoprenoid_synthase_dom_sf"/>
</dbReference>
<dbReference type="EMBL" id="JAHQIW010005335">
    <property type="protein sequence ID" value="KAJ1365713.1"/>
    <property type="molecule type" value="Genomic_DNA"/>
</dbReference>
<dbReference type="Gene3D" id="1.10.600.10">
    <property type="entry name" value="Farnesyl Diphosphate Synthase"/>
    <property type="match status" value="1"/>
</dbReference>
<accession>A0AAD5QUV9</accession>
<organism evidence="1 2">
    <name type="scientific">Parelaphostrongylus tenuis</name>
    <name type="common">Meningeal worm</name>
    <dbReference type="NCBI Taxonomy" id="148309"/>
    <lineage>
        <taxon>Eukaryota</taxon>
        <taxon>Metazoa</taxon>
        <taxon>Ecdysozoa</taxon>
        <taxon>Nematoda</taxon>
        <taxon>Chromadorea</taxon>
        <taxon>Rhabditida</taxon>
        <taxon>Rhabditina</taxon>
        <taxon>Rhabditomorpha</taxon>
        <taxon>Strongyloidea</taxon>
        <taxon>Metastrongylidae</taxon>
        <taxon>Parelaphostrongylus</taxon>
    </lineage>
</organism>
<proteinExistence type="predicted"/>
<dbReference type="AlphaFoldDB" id="A0AAD5QUV9"/>
<gene>
    <name evidence="1" type="ORF">KIN20_026128</name>
</gene>
<evidence type="ECO:0000313" key="1">
    <source>
        <dbReference type="EMBL" id="KAJ1365713.1"/>
    </source>
</evidence>
<name>A0AAD5QUV9_PARTN</name>